<dbReference type="Pfam" id="PF07859">
    <property type="entry name" value="Abhydrolase_3"/>
    <property type="match status" value="1"/>
</dbReference>
<dbReference type="SUPFAM" id="SSF53474">
    <property type="entry name" value="alpha/beta-Hydrolases"/>
    <property type="match status" value="1"/>
</dbReference>
<keyword evidence="1" id="KW-0378">Hydrolase</keyword>
<dbReference type="InterPro" id="IPR013094">
    <property type="entry name" value="AB_hydrolase_3"/>
</dbReference>
<keyword evidence="4" id="KW-1185">Reference proteome</keyword>
<name>A0A395IN07_9HELO</name>
<gene>
    <name evidence="3" type="ORF">DID88_002750</name>
</gene>
<organism evidence="3 4">
    <name type="scientific">Monilinia fructigena</name>
    <dbReference type="NCBI Taxonomy" id="38457"/>
    <lineage>
        <taxon>Eukaryota</taxon>
        <taxon>Fungi</taxon>
        <taxon>Dikarya</taxon>
        <taxon>Ascomycota</taxon>
        <taxon>Pezizomycotina</taxon>
        <taxon>Leotiomycetes</taxon>
        <taxon>Helotiales</taxon>
        <taxon>Sclerotiniaceae</taxon>
        <taxon>Monilinia</taxon>
    </lineage>
</organism>
<dbReference type="GO" id="GO:0016787">
    <property type="term" value="F:hydrolase activity"/>
    <property type="evidence" value="ECO:0007669"/>
    <property type="project" value="UniProtKB-KW"/>
</dbReference>
<evidence type="ECO:0000256" key="1">
    <source>
        <dbReference type="ARBA" id="ARBA00022801"/>
    </source>
</evidence>
<proteinExistence type="predicted"/>
<dbReference type="EMBL" id="QKRW01000029">
    <property type="protein sequence ID" value="RAL61682.1"/>
    <property type="molecule type" value="Genomic_DNA"/>
</dbReference>
<dbReference type="PANTHER" id="PTHR48081:SF8">
    <property type="entry name" value="ALPHA_BETA HYDROLASE FOLD-3 DOMAIN-CONTAINING PROTEIN-RELATED"/>
    <property type="match status" value="1"/>
</dbReference>
<feature type="domain" description="Alpha/beta hydrolase fold-3" evidence="2">
    <location>
        <begin position="67"/>
        <end position="243"/>
    </location>
</feature>
<dbReference type="Proteomes" id="UP000249056">
    <property type="component" value="Unassembled WGS sequence"/>
</dbReference>
<comment type="caution">
    <text evidence="3">The sequence shown here is derived from an EMBL/GenBank/DDBJ whole genome shotgun (WGS) entry which is preliminary data.</text>
</comment>
<evidence type="ECO:0000313" key="3">
    <source>
        <dbReference type="EMBL" id="RAL61682.1"/>
    </source>
</evidence>
<dbReference type="AlphaFoldDB" id="A0A395IN07"/>
<evidence type="ECO:0000259" key="2">
    <source>
        <dbReference type="Pfam" id="PF07859"/>
    </source>
</evidence>
<accession>A0A395IN07</accession>
<protein>
    <recommendedName>
        <fullName evidence="2">Alpha/beta hydrolase fold-3 domain-containing protein</fullName>
    </recommendedName>
</protein>
<reference evidence="3 4" key="1">
    <citation type="submission" date="2018-06" db="EMBL/GenBank/DDBJ databases">
        <title>Genome Sequence of the Brown Rot Fungal Pathogen Monilinia fructigena.</title>
        <authorList>
            <person name="Landi L."/>
            <person name="De Miccolis Angelini R.M."/>
            <person name="Pollastro S."/>
            <person name="Abate D."/>
            <person name="Faretra F."/>
            <person name="Romanazzi G."/>
        </authorList>
    </citation>
    <scope>NUCLEOTIDE SEQUENCE [LARGE SCALE GENOMIC DNA]</scope>
    <source>
        <strain evidence="3 4">Mfrg269</strain>
    </source>
</reference>
<dbReference type="InterPro" id="IPR029058">
    <property type="entry name" value="AB_hydrolase_fold"/>
</dbReference>
<dbReference type="InterPro" id="IPR050300">
    <property type="entry name" value="GDXG_lipolytic_enzyme"/>
</dbReference>
<dbReference type="OrthoDB" id="408631at2759"/>
<dbReference type="PANTHER" id="PTHR48081">
    <property type="entry name" value="AB HYDROLASE SUPERFAMILY PROTEIN C4A8.06C"/>
    <property type="match status" value="1"/>
</dbReference>
<dbReference type="Gene3D" id="3.40.50.1820">
    <property type="entry name" value="alpha/beta hydrolase"/>
    <property type="match status" value="1"/>
</dbReference>
<sequence length="268" mass="29379">MTTSSSEGYKPEWLEIEKALGTRPLLTGSIAEIKQQFNAMFTTIAAQVGPLDSSVQARATHPQMASQLGPKHKLPVMLDDSVKAYKWAWQHVSEIGADNAHVFTIGTSAGAGLALTVANDLIAAGKRDLVQGIVALVPITAHPLSVPAAYKEHYKSYDENASGVPIIDRATMDTFLAAVDTDFNDPRTFVTLSPHLDKFPPTYISTCGKDVLRDDGKVLELMLEEKGVKTKRNLYDELPHWFWAFPGLKYTEEFLANTCEGVKFVLGL</sequence>
<evidence type="ECO:0000313" key="4">
    <source>
        <dbReference type="Proteomes" id="UP000249056"/>
    </source>
</evidence>